<sequence>MSAPRYILIIDNCYDHFPYLAV</sequence>
<dbReference type="EMBL" id="GGEC01077323">
    <property type="protein sequence ID" value="MBX57807.1"/>
    <property type="molecule type" value="Transcribed_RNA"/>
</dbReference>
<name>A0A2P2PST7_RHIMU</name>
<organism evidence="1">
    <name type="scientific">Rhizophora mucronata</name>
    <name type="common">Asiatic mangrove</name>
    <dbReference type="NCBI Taxonomy" id="61149"/>
    <lineage>
        <taxon>Eukaryota</taxon>
        <taxon>Viridiplantae</taxon>
        <taxon>Streptophyta</taxon>
        <taxon>Embryophyta</taxon>
        <taxon>Tracheophyta</taxon>
        <taxon>Spermatophyta</taxon>
        <taxon>Magnoliopsida</taxon>
        <taxon>eudicotyledons</taxon>
        <taxon>Gunneridae</taxon>
        <taxon>Pentapetalae</taxon>
        <taxon>rosids</taxon>
        <taxon>fabids</taxon>
        <taxon>Malpighiales</taxon>
        <taxon>Rhizophoraceae</taxon>
        <taxon>Rhizophora</taxon>
    </lineage>
</organism>
<dbReference type="AlphaFoldDB" id="A0A2P2PST7"/>
<reference evidence="1" key="1">
    <citation type="submission" date="2018-02" db="EMBL/GenBank/DDBJ databases">
        <title>Rhizophora mucronata_Transcriptome.</title>
        <authorList>
            <person name="Meera S.P."/>
            <person name="Sreeshan A."/>
            <person name="Augustine A."/>
        </authorList>
    </citation>
    <scope>NUCLEOTIDE SEQUENCE</scope>
    <source>
        <tissue evidence="1">Leaf</tissue>
    </source>
</reference>
<evidence type="ECO:0000313" key="1">
    <source>
        <dbReference type="EMBL" id="MBX57807.1"/>
    </source>
</evidence>
<protein>
    <submittedName>
        <fullName evidence="1">Uncharacterized protein</fullName>
    </submittedName>
</protein>
<proteinExistence type="predicted"/>
<accession>A0A2P2PST7</accession>